<evidence type="ECO:0000259" key="3">
    <source>
        <dbReference type="SMART" id="SM00922"/>
    </source>
</evidence>
<accession>A0ABS1DL85</accession>
<sequence>MSVLGSRTNRLSTPHIESAHVVLSYRWMFLQSSRAYEKDISPFYNDLGIALVQWHCRGLGFESRRLHQLSRYFYIGRRPTRCGSPVPLSRRGVRRAASDLCLSWRSRLIRVNCRQVSAAPGRRLRPRQPVYRKAAVMPADLAIAALDWVPLAPRLIKEGYGDADSVWPGTLPSLLVRITAADGTVGYGEATTQTWYLGETRTQMESVLALYAQALQGRPADNIAGAHAAMLGSYAGAAPGGNAARAGVDMALHDLTGKALGVPAATLLGGRLRDRLDQLTNLYHATPEAMAEGARAFAAQGFKALKIKVGESLLAHGWSRAGLTAELAKLTAALDAVGPEIMIDADANQAWRNAGDAAAALRAFAGRPNLSIEQPLAYENYAGHAQLRRIAGLPVVLDEPVRAPDAVMQLIRAEACDRVVIKLNRVGGLYPSMRIATICEAAGIGVSVDTNPFTLLGDSASAQLASTIPTHYPVDCEGHVSFLTLAEGILSGGVSFADGRALVPQGPGLGVEVDWARAQAVAESAPIDSGRSAP</sequence>
<protein>
    <recommendedName>
        <fullName evidence="3">Mandelate racemase/muconate lactonizing enzyme C-terminal domain-containing protein</fullName>
    </recommendedName>
</protein>
<dbReference type="SUPFAM" id="SSF51604">
    <property type="entry name" value="Enolase C-terminal domain-like"/>
    <property type="match status" value="1"/>
</dbReference>
<keyword evidence="2" id="KW-0479">Metal-binding</keyword>
<dbReference type="SFLD" id="SFLDS00001">
    <property type="entry name" value="Enolase"/>
    <property type="match status" value="1"/>
</dbReference>
<dbReference type="InterPro" id="IPR013341">
    <property type="entry name" value="Mandelate_racemase_N_dom"/>
</dbReference>
<dbReference type="SFLD" id="SFLDG00180">
    <property type="entry name" value="muconate_cycloisomerase"/>
    <property type="match status" value="1"/>
</dbReference>
<comment type="similarity">
    <text evidence="1">Belongs to the mandelate racemase/muconate lactonizing enzyme family.</text>
</comment>
<dbReference type="SMART" id="SM00922">
    <property type="entry name" value="MR_MLE"/>
    <property type="match status" value="1"/>
</dbReference>
<dbReference type="PANTHER" id="PTHR48080:SF3">
    <property type="entry name" value="ENOLASE SUPERFAMILY MEMBER DDB_G0284701"/>
    <property type="match status" value="1"/>
</dbReference>
<organism evidence="4 5">
    <name type="scientific">Rhodovibrio sodomensis</name>
    <dbReference type="NCBI Taxonomy" id="1088"/>
    <lineage>
        <taxon>Bacteria</taxon>
        <taxon>Pseudomonadati</taxon>
        <taxon>Pseudomonadota</taxon>
        <taxon>Alphaproteobacteria</taxon>
        <taxon>Rhodospirillales</taxon>
        <taxon>Rhodovibrionaceae</taxon>
        <taxon>Rhodovibrio</taxon>
    </lineage>
</organism>
<dbReference type="InterPro" id="IPR036849">
    <property type="entry name" value="Enolase-like_C_sf"/>
</dbReference>
<dbReference type="InterPro" id="IPR029017">
    <property type="entry name" value="Enolase-like_N"/>
</dbReference>
<dbReference type="InterPro" id="IPR034593">
    <property type="entry name" value="DgoD-like"/>
</dbReference>
<comment type="caution">
    <text evidence="4">The sequence shown here is derived from an EMBL/GenBank/DDBJ whole genome shotgun (WGS) entry which is preliminary data.</text>
</comment>
<gene>
    <name evidence="4" type="ORF">CKO28_25170</name>
</gene>
<dbReference type="EMBL" id="NRRL01000168">
    <property type="protein sequence ID" value="MBK1671295.1"/>
    <property type="molecule type" value="Genomic_DNA"/>
</dbReference>
<name>A0ABS1DL85_9PROT</name>
<dbReference type="SUPFAM" id="SSF54826">
    <property type="entry name" value="Enolase N-terminal domain-like"/>
    <property type="match status" value="1"/>
</dbReference>
<evidence type="ECO:0000256" key="1">
    <source>
        <dbReference type="ARBA" id="ARBA00008031"/>
    </source>
</evidence>
<reference evidence="4 5" key="1">
    <citation type="journal article" date="2020" name="Microorganisms">
        <title>Osmotic Adaptation and Compatible Solute Biosynthesis of Phototrophic Bacteria as Revealed from Genome Analyses.</title>
        <authorList>
            <person name="Imhoff J.F."/>
            <person name="Rahn T."/>
            <person name="Kunzel S."/>
            <person name="Keller A."/>
            <person name="Neulinger S.C."/>
        </authorList>
    </citation>
    <scope>NUCLEOTIDE SEQUENCE [LARGE SCALE GENOMIC DNA]</scope>
    <source>
        <strain evidence="4 5">DSM 9895</strain>
    </source>
</reference>
<dbReference type="Proteomes" id="UP001296873">
    <property type="component" value="Unassembled WGS sequence"/>
</dbReference>
<dbReference type="PANTHER" id="PTHR48080">
    <property type="entry name" value="D-GALACTONATE DEHYDRATASE-RELATED"/>
    <property type="match status" value="1"/>
</dbReference>
<dbReference type="Pfam" id="PF13378">
    <property type="entry name" value="MR_MLE_C"/>
    <property type="match status" value="1"/>
</dbReference>
<keyword evidence="5" id="KW-1185">Reference proteome</keyword>
<dbReference type="InterPro" id="IPR013342">
    <property type="entry name" value="Mandelate_racemase_C"/>
</dbReference>
<evidence type="ECO:0000256" key="2">
    <source>
        <dbReference type="ARBA" id="ARBA00022723"/>
    </source>
</evidence>
<dbReference type="Gene3D" id="3.30.390.10">
    <property type="entry name" value="Enolase-like, N-terminal domain"/>
    <property type="match status" value="1"/>
</dbReference>
<evidence type="ECO:0000313" key="5">
    <source>
        <dbReference type="Proteomes" id="UP001296873"/>
    </source>
</evidence>
<dbReference type="Gene3D" id="3.20.20.120">
    <property type="entry name" value="Enolase-like C-terminal domain"/>
    <property type="match status" value="1"/>
</dbReference>
<feature type="domain" description="Mandelate racemase/muconate lactonizing enzyme C-terminal" evidence="3">
    <location>
        <begin position="287"/>
        <end position="394"/>
    </location>
</feature>
<evidence type="ECO:0000313" key="4">
    <source>
        <dbReference type="EMBL" id="MBK1671295.1"/>
    </source>
</evidence>
<proteinExistence type="inferred from homology"/>
<dbReference type="InterPro" id="IPR029065">
    <property type="entry name" value="Enolase_C-like"/>
</dbReference>
<dbReference type="Pfam" id="PF02746">
    <property type="entry name" value="MR_MLE_N"/>
    <property type="match status" value="1"/>
</dbReference>